<dbReference type="PROSITE" id="PS50887">
    <property type="entry name" value="GGDEF"/>
    <property type="match status" value="1"/>
</dbReference>
<dbReference type="EMBL" id="CP071060">
    <property type="protein sequence ID" value="QSI77014.1"/>
    <property type="molecule type" value="Genomic_DNA"/>
</dbReference>
<dbReference type="Gene3D" id="3.30.70.270">
    <property type="match status" value="1"/>
</dbReference>
<dbReference type="SMART" id="SM00267">
    <property type="entry name" value="GGDEF"/>
    <property type="match status" value="1"/>
</dbReference>
<dbReference type="PANTHER" id="PTHR45138">
    <property type="entry name" value="REGULATORY COMPONENTS OF SENSORY TRANSDUCTION SYSTEM"/>
    <property type="match status" value="1"/>
</dbReference>
<dbReference type="PANTHER" id="PTHR45138:SF6">
    <property type="entry name" value="DIGUANYLATE CYCLASE DGCN"/>
    <property type="match status" value="1"/>
</dbReference>
<evidence type="ECO:0000256" key="1">
    <source>
        <dbReference type="ARBA" id="ARBA00012528"/>
    </source>
</evidence>
<reference evidence="3 4" key="1">
    <citation type="submission" date="2021-02" db="EMBL/GenBank/DDBJ databases">
        <title>Niveibacterium changnyeongensis HC41.</title>
        <authorList>
            <person name="Kang M."/>
        </authorList>
    </citation>
    <scope>NUCLEOTIDE SEQUENCE [LARGE SCALE GENOMIC DNA]</scope>
    <source>
        <strain evidence="3 4">HC41</strain>
    </source>
</reference>
<dbReference type="Proteomes" id="UP000663570">
    <property type="component" value="Chromosome"/>
</dbReference>
<gene>
    <name evidence="3" type="ORF">JY500_21640</name>
</gene>
<dbReference type="EC" id="2.7.7.65" evidence="1"/>
<accession>A0ABX7M8M0</accession>
<dbReference type="InterPro" id="IPR000160">
    <property type="entry name" value="GGDEF_dom"/>
</dbReference>
<sequence length="178" mass="18897">MSSLDTLTKTGSRSAFSAELNRALQSARAEATSFALILADITNFKRFNTHNPSALGDVALVRLADCLRNVVANRGPIYRVGGDVFAVILQGAGEAEAIAVCTEIERAAHNRIAPPQAVHCGHHDCSGPVTISVACGFALASPEHDAETLMRLADTHMYEARKCGSGIGEKNEPERAEP</sequence>
<protein>
    <recommendedName>
        <fullName evidence="1">diguanylate cyclase</fullName>
        <ecNumber evidence="1">2.7.7.65</ecNumber>
    </recommendedName>
</protein>
<dbReference type="InterPro" id="IPR043128">
    <property type="entry name" value="Rev_trsase/Diguanyl_cyclase"/>
</dbReference>
<keyword evidence="4" id="KW-1185">Reference proteome</keyword>
<dbReference type="RefSeq" id="WP_206254582.1">
    <property type="nucleotide sequence ID" value="NZ_CP071060.1"/>
</dbReference>
<evidence type="ECO:0000313" key="3">
    <source>
        <dbReference type="EMBL" id="QSI77014.1"/>
    </source>
</evidence>
<dbReference type="SUPFAM" id="SSF55073">
    <property type="entry name" value="Nucleotide cyclase"/>
    <property type="match status" value="1"/>
</dbReference>
<proteinExistence type="predicted"/>
<organism evidence="3 4">
    <name type="scientific">Niveibacterium microcysteis</name>
    <dbReference type="NCBI Taxonomy" id="2811415"/>
    <lineage>
        <taxon>Bacteria</taxon>
        <taxon>Pseudomonadati</taxon>
        <taxon>Pseudomonadota</taxon>
        <taxon>Betaproteobacteria</taxon>
        <taxon>Rhodocyclales</taxon>
        <taxon>Rhodocyclaceae</taxon>
        <taxon>Niveibacterium</taxon>
    </lineage>
</organism>
<dbReference type="InterPro" id="IPR029787">
    <property type="entry name" value="Nucleotide_cyclase"/>
</dbReference>
<dbReference type="NCBIfam" id="TIGR00254">
    <property type="entry name" value="GGDEF"/>
    <property type="match status" value="1"/>
</dbReference>
<dbReference type="Pfam" id="PF00990">
    <property type="entry name" value="GGDEF"/>
    <property type="match status" value="1"/>
</dbReference>
<name>A0ABX7M8M0_9RHOO</name>
<evidence type="ECO:0000259" key="2">
    <source>
        <dbReference type="PROSITE" id="PS50887"/>
    </source>
</evidence>
<feature type="domain" description="GGDEF" evidence="2">
    <location>
        <begin position="32"/>
        <end position="173"/>
    </location>
</feature>
<dbReference type="CDD" id="cd01949">
    <property type="entry name" value="GGDEF"/>
    <property type="match status" value="1"/>
</dbReference>
<evidence type="ECO:0000313" key="4">
    <source>
        <dbReference type="Proteomes" id="UP000663570"/>
    </source>
</evidence>
<dbReference type="InterPro" id="IPR050469">
    <property type="entry name" value="Diguanylate_Cyclase"/>
</dbReference>